<dbReference type="GO" id="GO:0016491">
    <property type="term" value="F:oxidoreductase activity"/>
    <property type="evidence" value="ECO:0007669"/>
    <property type="project" value="UniProtKB-KW"/>
</dbReference>
<dbReference type="Proteomes" id="UP000078559">
    <property type="component" value="Chromosome 4"/>
</dbReference>
<dbReference type="SUPFAM" id="SSF51905">
    <property type="entry name" value="FAD/NAD(P)-binding domain"/>
    <property type="match status" value="1"/>
</dbReference>
<evidence type="ECO:0000259" key="5">
    <source>
        <dbReference type="Pfam" id="PF01494"/>
    </source>
</evidence>
<dbReference type="PANTHER" id="PTHR46865:SF7">
    <property type="entry name" value="MONOOXYGENASE, PUTATIVE (AFU_ORTHOLOGUE AFUA_8G07040)-RELATED"/>
    <property type="match status" value="1"/>
</dbReference>
<dbReference type="GO" id="GO:0071949">
    <property type="term" value="F:FAD binding"/>
    <property type="evidence" value="ECO:0007669"/>
    <property type="project" value="InterPro"/>
</dbReference>
<proteinExistence type="predicted"/>
<keyword evidence="4" id="KW-0812">Transmembrane</keyword>
<dbReference type="AlphaFoldDB" id="A0A194VW24"/>
<dbReference type="PRINTS" id="PR00420">
    <property type="entry name" value="RNGMNOXGNASE"/>
</dbReference>
<dbReference type="OrthoDB" id="655030at2759"/>
<keyword evidence="2" id="KW-0274">FAD</keyword>
<keyword evidence="7" id="KW-1185">Reference proteome</keyword>
<protein>
    <recommendedName>
        <fullName evidence="5">FAD-binding domain-containing protein</fullName>
    </recommendedName>
</protein>
<dbReference type="InterPro" id="IPR036188">
    <property type="entry name" value="FAD/NAD-bd_sf"/>
</dbReference>
<reference evidence="6" key="1">
    <citation type="submission" date="2014-12" db="EMBL/GenBank/DDBJ databases">
        <title>Genome Sequence of Valsa Canker Pathogens Uncovers a Specific Adaption of Colonization on Woody Bark.</title>
        <authorList>
            <person name="Yin Z."/>
            <person name="Liu H."/>
            <person name="Gao X."/>
            <person name="Li Z."/>
            <person name="Song N."/>
            <person name="Ke X."/>
            <person name="Dai Q."/>
            <person name="Wu Y."/>
            <person name="Sun Y."/>
            <person name="Xu J.-R."/>
            <person name="Kang Z.K."/>
            <person name="Wang L."/>
            <person name="Huang L."/>
        </authorList>
    </citation>
    <scope>NUCLEOTIDE SEQUENCE [LARGE SCALE GENOMIC DNA]</scope>
    <source>
        <strain evidence="6">03-8</strain>
    </source>
</reference>
<organism evidence="6 7">
    <name type="scientific">Cytospora mali</name>
    <name type="common">Apple Valsa canker fungus</name>
    <name type="synonym">Valsa mali</name>
    <dbReference type="NCBI Taxonomy" id="578113"/>
    <lineage>
        <taxon>Eukaryota</taxon>
        <taxon>Fungi</taxon>
        <taxon>Dikarya</taxon>
        <taxon>Ascomycota</taxon>
        <taxon>Pezizomycotina</taxon>
        <taxon>Sordariomycetes</taxon>
        <taxon>Sordariomycetidae</taxon>
        <taxon>Diaporthales</taxon>
        <taxon>Cytosporaceae</taxon>
        <taxon>Cytospora</taxon>
    </lineage>
</organism>
<keyword evidence="4" id="KW-1133">Transmembrane helix</keyword>
<dbReference type="EMBL" id="CM003101">
    <property type="protein sequence ID" value="KUI68414.1"/>
    <property type="molecule type" value="Genomic_DNA"/>
</dbReference>
<evidence type="ECO:0000313" key="7">
    <source>
        <dbReference type="Proteomes" id="UP000078559"/>
    </source>
</evidence>
<gene>
    <name evidence="6" type="ORF">VM1G_04642</name>
</gene>
<dbReference type="InterPro" id="IPR002938">
    <property type="entry name" value="FAD-bd"/>
</dbReference>
<accession>A0A194VW24</accession>
<evidence type="ECO:0000256" key="1">
    <source>
        <dbReference type="ARBA" id="ARBA00022630"/>
    </source>
</evidence>
<feature type="transmembrane region" description="Helical" evidence="4">
    <location>
        <begin position="378"/>
        <end position="398"/>
    </location>
</feature>
<sequence length="424" mass="47264">MTQLKVLICGGGIAGHALAFWLSKLNHDVTVVERFPSLRTTGLQIDLRGAGIEVMKRMGLEEAFRARSVDEQGLKVVDSSDRTWAYFKANKTGKGLQSFTSDFEILRGDLCQLIYDATDDRAKYMFGTTIERYEEKNDCIEVLFSDGHTDRFDLLVGADGQGSRTRKTMVGPETVDPIHYLGLYISYFTIPRPIREGEGYEAKLYTAPGRRSILMRRHNQTQMQVYLQVSGKDHSERLMKAHKGGVTEEKKAMAEIFQGAGWHTEEILKGLEESQDFYCERLGVVKMDSWSSGRVVLVGDAAYCPSASTGMGTTSGIVGAYILAGEIGKYCGGTGAKEDLPVALKAYDDRFRPFMDQVQHGIVESAPLWQKVFPSSSVGIAILNCLLAIATILKLNVLGRFILREAVKDWNLPDYEEMVHGRRE</sequence>
<keyword evidence="4" id="KW-0472">Membrane</keyword>
<dbReference type="Gene3D" id="3.50.50.60">
    <property type="entry name" value="FAD/NAD(P)-binding domain"/>
    <property type="match status" value="1"/>
</dbReference>
<evidence type="ECO:0000256" key="4">
    <source>
        <dbReference type="SAM" id="Phobius"/>
    </source>
</evidence>
<dbReference type="InterPro" id="IPR051704">
    <property type="entry name" value="FAD_aromatic-hydroxylase"/>
</dbReference>
<dbReference type="SMR" id="A0A194VW24"/>
<evidence type="ECO:0000256" key="2">
    <source>
        <dbReference type="ARBA" id="ARBA00022827"/>
    </source>
</evidence>
<evidence type="ECO:0000313" key="6">
    <source>
        <dbReference type="EMBL" id="KUI68414.1"/>
    </source>
</evidence>
<keyword evidence="1" id="KW-0285">Flavoprotein</keyword>
<keyword evidence="3" id="KW-0560">Oxidoreductase</keyword>
<evidence type="ECO:0000256" key="3">
    <source>
        <dbReference type="ARBA" id="ARBA00023002"/>
    </source>
</evidence>
<dbReference type="Pfam" id="PF01494">
    <property type="entry name" value="FAD_binding_3"/>
    <property type="match status" value="1"/>
</dbReference>
<dbReference type="PANTHER" id="PTHR46865">
    <property type="entry name" value="OXIDOREDUCTASE-RELATED"/>
    <property type="match status" value="1"/>
</dbReference>
<name>A0A194VW24_CYTMA</name>
<feature type="domain" description="FAD-binding" evidence="5">
    <location>
        <begin position="4"/>
        <end position="358"/>
    </location>
</feature>